<organism evidence="1 2">
    <name type="scientific">Pontibacillus litoralis JSM 072002</name>
    <dbReference type="NCBI Taxonomy" id="1385512"/>
    <lineage>
        <taxon>Bacteria</taxon>
        <taxon>Bacillati</taxon>
        <taxon>Bacillota</taxon>
        <taxon>Bacilli</taxon>
        <taxon>Bacillales</taxon>
        <taxon>Bacillaceae</taxon>
        <taxon>Pontibacillus</taxon>
    </lineage>
</organism>
<dbReference type="RefSeq" id="WP_036836463.1">
    <property type="nucleotide sequence ID" value="NZ_AVPG01000048.1"/>
</dbReference>
<name>A0A0A5FTP2_9BACI</name>
<comment type="caution">
    <text evidence="1">The sequence shown here is derived from an EMBL/GenBank/DDBJ whole genome shotgun (WGS) entry which is preliminary data.</text>
</comment>
<dbReference type="STRING" id="1385512.N784_14570"/>
<proteinExistence type="predicted"/>
<evidence type="ECO:0000313" key="2">
    <source>
        <dbReference type="Proteomes" id="UP000030401"/>
    </source>
</evidence>
<dbReference type="EMBL" id="AVPG01000048">
    <property type="protein sequence ID" value="KGX84131.1"/>
    <property type="molecule type" value="Genomic_DNA"/>
</dbReference>
<protein>
    <submittedName>
        <fullName evidence="1">Uncharacterized protein</fullName>
    </submittedName>
</protein>
<dbReference type="Proteomes" id="UP000030401">
    <property type="component" value="Unassembled WGS sequence"/>
</dbReference>
<reference evidence="1 2" key="1">
    <citation type="submission" date="2013-08" db="EMBL/GenBank/DDBJ databases">
        <authorList>
            <person name="Huang J."/>
            <person name="Wang G."/>
        </authorList>
    </citation>
    <scope>NUCLEOTIDE SEQUENCE [LARGE SCALE GENOMIC DNA]</scope>
    <source>
        <strain evidence="1 2">JSM 072002</strain>
    </source>
</reference>
<sequence>MFTGLNQRVLEKLHEIEGKITGSKHVPHNKIIGEARVELEQIFEGQGSVNFKYAKETVSGLEYAKNVHHHDTNNTLLEDIVNGKRIDFYDYR</sequence>
<accession>A0A0A5FTP2</accession>
<dbReference type="AlphaFoldDB" id="A0A0A5FTP2"/>
<gene>
    <name evidence="1" type="ORF">N784_14570</name>
</gene>
<keyword evidence="2" id="KW-1185">Reference proteome</keyword>
<evidence type="ECO:0000313" key="1">
    <source>
        <dbReference type="EMBL" id="KGX84131.1"/>
    </source>
</evidence>